<proteinExistence type="predicted"/>
<evidence type="ECO:0000313" key="4">
    <source>
        <dbReference type="EMBL" id="RXN87809.1"/>
    </source>
</evidence>
<evidence type="ECO:0000256" key="1">
    <source>
        <dbReference type="SAM" id="MobiDB-lite"/>
    </source>
</evidence>
<dbReference type="RefSeq" id="WP_129151176.1">
    <property type="nucleotide sequence ID" value="NZ_JBHSDO010000011.1"/>
</dbReference>
<name>A0A4Q1HI64_9BURK</name>
<reference evidence="4 5" key="1">
    <citation type="journal article" date="2017" name="Int. J. Syst. Evol. Microbiol.">
        <title>Achromobacter aloeverae sp. nov., isolated from the root of Aloe vera (L.) Burm.f.</title>
        <authorList>
            <person name="Kuncharoen N."/>
            <person name="Muramatsu Y."/>
            <person name="Shibata C."/>
            <person name="Kamakura Y."/>
            <person name="Nakagawa Y."/>
            <person name="Tanasupawat S."/>
        </authorList>
    </citation>
    <scope>NUCLEOTIDE SEQUENCE [LARGE SCALE GENOMIC DNA]</scope>
    <source>
        <strain evidence="4 5">AVA-1</strain>
    </source>
</reference>
<comment type="caution">
    <text evidence="4">The sequence shown here is derived from an EMBL/GenBank/DDBJ whole genome shotgun (WGS) entry which is preliminary data.</text>
</comment>
<feature type="transmembrane region" description="Helical" evidence="2">
    <location>
        <begin position="526"/>
        <end position="549"/>
    </location>
</feature>
<feature type="signal peptide" evidence="3">
    <location>
        <begin position="1"/>
        <end position="26"/>
    </location>
</feature>
<organism evidence="4 5">
    <name type="scientific">Achromobacter aloeverae</name>
    <dbReference type="NCBI Taxonomy" id="1750518"/>
    <lineage>
        <taxon>Bacteria</taxon>
        <taxon>Pseudomonadati</taxon>
        <taxon>Pseudomonadota</taxon>
        <taxon>Betaproteobacteria</taxon>
        <taxon>Burkholderiales</taxon>
        <taxon>Alcaligenaceae</taxon>
        <taxon>Achromobacter</taxon>
    </lineage>
</organism>
<gene>
    <name evidence="4" type="ORF">C7R54_14530</name>
</gene>
<dbReference type="OrthoDB" id="7010241at2"/>
<accession>A0A4Q1HI64</accession>
<dbReference type="InterPro" id="IPR027628">
    <property type="entry name" value="DotA_TraY"/>
</dbReference>
<keyword evidence="2" id="KW-0472">Membrane</keyword>
<evidence type="ECO:0000256" key="2">
    <source>
        <dbReference type="SAM" id="Phobius"/>
    </source>
</evidence>
<keyword evidence="5" id="KW-1185">Reference proteome</keyword>
<dbReference type="NCBIfam" id="TIGR04346">
    <property type="entry name" value="DotA_TraY"/>
    <property type="match status" value="1"/>
</dbReference>
<feature type="region of interest" description="Disordered" evidence="1">
    <location>
        <begin position="713"/>
        <end position="755"/>
    </location>
</feature>
<feature type="region of interest" description="Disordered" evidence="1">
    <location>
        <begin position="218"/>
        <end position="241"/>
    </location>
</feature>
<protein>
    <submittedName>
        <fullName evidence="4">Conjugal transfer protein TraY</fullName>
    </submittedName>
</protein>
<feature type="compositionally biased region" description="Low complexity" evidence="1">
    <location>
        <begin position="727"/>
        <end position="742"/>
    </location>
</feature>
<dbReference type="AlphaFoldDB" id="A0A4Q1HI64"/>
<feature type="compositionally biased region" description="Basic and acidic residues" evidence="1">
    <location>
        <begin position="745"/>
        <end position="755"/>
    </location>
</feature>
<feature type="transmembrane region" description="Helical" evidence="2">
    <location>
        <begin position="81"/>
        <end position="101"/>
    </location>
</feature>
<dbReference type="Proteomes" id="UP000290849">
    <property type="component" value="Unassembled WGS sequence"/>
</dbReference>
<keyword evidence="2" id="KW-0812">Transmembrane</keyword>
<feature type="transmembrane region" description="Helical" evidence="2">
    <location>
        <begin position="596"/>
        <end position="618"/>
    </location>
</feature>
<dbReference type="EMBL" id="PYAL01000004">
    <property type="protein sequence ID" value="RXN87809.1"/>
    <property type="molecule type" value="Genomic_DNA"/>
</dbReference>
<feature type="compositionally biased region" description="Low complexity" evidence="1">
    <location>
        <begin position="218"/>
        <end position="227"/>
    </location>
</feature>
<feature type="transmembrane region" description="Helical" evidence="2">
    <location>
        <begin position="122"/>
        <end position="144"/>
    </location>
</feature>
<feature type="transmembrane region" description="Helical" evidence="2">
    <location>
        <begin position="625"/>
        <end position="642"/>
    </location>
</feature>
<evidence type="ECO:0000256" key="3">
    <source>
        <dbReference type="SAM" id="SignalP"/>
    </source>
</evidence>
<feature type="transmembrane region" description="Helical" evidence="2">
    <location>
        <begin position="561"/>
        <end position="584"/>
    </location>
</feature>
<sequence length="755" mass="79107">MRTIRKNTCTGLVTTGLLLLADTAAAQDASSTWKQFSPPPGDTSVQFLSEIFGPVVNLVSNATGVSGTQGGTTDTALGSMMSVYCSAIIFLGMVFVAYTSIKATVNSAHDGEWLGRTMHSTWVPLRSIIGVAVLLPLGAGYSFVQIALMWATLQGAGIADAVWAAGLNQLASSGMIAQPIIPDSRPLAASILQSEVCMAAMNQQYALSGRSTRIVSDSPPVSVNTVTPPSPALGATPDSSSPMGTYTTKATYWHANDDSYLNPNVCGGLEWKDSFASPVGGTQSIKNTLLQAHVAAVQTMITTLRPIARAIVAGSKPDVGALDNAANAYESSLRAAAQGIIGQTGDKSKADFIATAKDAGWIFAGTWYNQIAKLNDAMQTTLNALPTVSPVTIMDKETTQVLQTYADATTTAREYAKNHVNSVRQAYYAATDVNFSNGDWTAASWWKKLISAPFMGLINQTTQWIAGSNLNHMSQMKGYGDVIVGTGEAIMAASAVAAGFSNSLVGQVASSVATMGSFNIGAVLQLFGPFIMVIVLMLLACGVMLSTYMPMVPFITWTTSVVNWFVLVVEAMIAGPLFAVAHVHPDGDDVSGKAGPGWMLVLSLLIRPTLMIFGLITAMLLTEPVVGFINAAYMTVVAGVQADSMTGLVSAICYIAIYVGVMTTVVHLVFSLIHWIPDNILRWLGGISSGLHSAQQVGESTQGRMEGNVQNVRQHAGFGGDGPSPTSSAGISGEGSAASTAAKDPLPDNKDLLGQ</sequence>
<feature type="transmembrane region" description="Helical" evidence="2">
    <location>
        <begin position="648"/>
        <end position="673"/>
    </location>
</feature>
<keyword evidence="3" id="KW-0732">Signal</keyword>
<evidence type="ECO:0000313" key="5">
    <source>
        <dbReference type="Proteomes" id="UP000290849"/>
    </source>
</evidence>
<keyword evidence="2" id="KW-1133">Transmembrane helix</keyword>
<feature type="chain" id="PRO_5020749146" evidence="3">
    <location>
        <begin position="27"/>
        <end position="755"/>
    </location>
</feature>